<dbReference type="GO" id="GO:0015386">
    <property type="term" value="F:potassium:proton antiporter activity"/>
    <property type="evidence" value="ECO:0007669"/>
    <property type="project" value="TreeGrafter"/>
</dbReference>
<comment type="subcellular location">
    <subcellularLocation>
        <location evidence="1">Cell membrane</location>
        <topology evidence="1">Multi-pass membrane protein</topology>
    </subcellularLocation>
</comment>
<evidence type="ECO:0000256" key="7">
    <source>
        <dbReference type="ARBA" id="ARBA00023065"/>
    </source>
</evidence>
<reference evidence="13" key="1">
    <citation type="submission" date="2016-08" db="EMBL/GenBank/DDBJ databases">
        <authorList>
            <person name="Varghese N."/>
            <person name="Submissions Spin"/>
        </authorList>
    </citation>
    <scope>NUCLEOTIDE SEQUENCE [LARGE SCALE GENOMIC DNA]</scope>
    <source>
        <strain evidence="13">SGD-1123</strain>
    </source>
</reference>
<feature type="transmembrane region" description="Helical" evidence="10">
    <location>
        <begin position="219"/>
        <end position="235"/>
    </location>
</feature>
<feature type="transmembrane region" description="Helical" evidence="10">
    <location>
        <begin position="157"/>
        <end position="176"/>
    </location>
</feature>
<dbReference type="PANTHER" id="PTHR10110:SF86">
    <property type="entry name" value="SODIUM_HYDROGEN EXCHANGER 7"/>
    <property type="match status" value="1"/>
</dbReference>
<feature type="transmembrane region" description="Helical" evidence="10">
    <location>
        <begin position="57"/>
        <end position="74"/>
    </location>
</feature>
<keyword evidence="2" id="KW-0813">Transport</keyword>
<keyword evidence="9" id="KW-0739">Sodium transport</keyword>
<feature type="transmembrane region" description="Helical" evidence="10">
    <location>
        <begin position="86"/>
        <end position="109"/>
    </location>
</feature>
<accession>A0A1C4CHZ1</accession>
<feature type="transmembrane region" description="Helical" evidence="10">
    <location>
        <begin position="297"/>
        <end position="319"/>
    </location>
</feature>
<dbReference type="Proteomes" id="UP000181997">
    <property type="component" value="Unassembled WGS sequence"/>
</dbReference>
<sequence length="398" mass="44414">MIIIEPLSMLILLMIGYLVYTIDKKKKDIPVPVVLLIIGALIGFFPGFEGLELTKDTIFYLFLPALLFISAYQFQVKELRKHGSEIFLLSTLGILVTALLMSILIYYILQPVLPISYIEALLISTILTPTDPVSVVSILKQSSNKQALASVVEGESMINDGTSIVLFTLAAGIYFGDESFSITSFSMEFLWVSIGGAVIGIVFGWLVTKAIHFTSDSRYQIMLSVILAYGSFYIGEEIGVSGVLATVASGIMLSFEYERTIKEDHFRKQLDGFWEVIEPTILTFLFLLIGIKAVDYISFSMMGWFFFLFIITLLVRYVIIIGVVKIRKTWRSTYGWKEVFILTLSGIKGTMSVALLLGMEGKGAESIQSISFGVIMFSLIIQSLSIYPFSKILFSKRS</sequence>
<dbReference type="GO" id="GO:0051453">
    <property type="term" value="P:regulation of intracellular pH"/>
    <property type="evidence" value="ECO:0007669"/>
    <property type="project" value="TreeGrafter"/>
</dbReference>
<feature type="transmembrane region" description="Helical" evidence="10">
    <location>
        <begin position="29"/>
        <end position="45"/>
    </location>
</feature>
<keyword evidence="8 10" id="KW-0472">Membrane</keyword>
<dbReference type="EMBL" id="FMAU01000003">
    <property type="protein sequence ID" value="SCC18648.1"/>
    <property type="molecule type" value="Genomic_DNA"/>
</dbReference>
<evidence type="ECO:0000256" key="10">
    <source>
        <dbReference type="SAM" id="Phobius"/>
    </source>
</evidence>
<evidence type="ECO:0000313" key="12">
    <source>
        <dbReference type="EMBL" id="SCC18648.1"/>
    </source>
</evidence>
<keyword evidence="4 10" id="KW-0812">Transmembrane</keyword>
<evidence type="ECO:0000256" key="4">
    <source>
        <dbReference type="ARBA" id="ARBA00022692"/>
    </source>
</evidence>
<evidence type="ECO:0000313" key="13">
    <source>
        <dbReference type="Proteomes" id="UP000181997"/>
    </source>
</evidence>
<feature type="transmembrane region" description="Helical" evidence="10">
    <location>
        <begin position="6"/>
        <end position="22"/>
    </location>
</feature>
<evidence type="ECO:0000256" key="5">
    <source>
        <dbReference type="ARBA" id="ARBA00022989"/>
    </source>
</evidence>
<evidence type="ECO:0000259" key="11">
    <source>
        <dbReference type="Pfam" id="PF00999"/>
    </source>
</evidence>
<keyword evidence="6" id="KW-0915">Sodium</keyword>
<dbReference type="InterPro" id="IPR006153">
    <property type="entry name" value="Cation/H_exchanger_TM"/>
</dbReference>
<feature type="transmembrane region" description="Helical" evidence="10">
    <location>
        <begin position="270"/>
        <end position="291"/>
    </location>
</feature>
<dbReference type="Gene3D" id="1.20.1530.20">
    <property type="match status" value="1"/>
</dbReference>
<keyword evidence="5 10" id="KW-1133">Transmembrane helix</keyword>
<feature type="transmembrane region" description="Helical" evidence="10">
    <location>
        <begin position="188"/>
        <end position="207"/>
    </location>
</feature>
<dbReference type="GO" id="GO:0098719">
    <property type="term" value="P:sodium ion import across plasma membrane"/>
    <property type="evidence" value="ECO:0007669"/>
    <property type="project" value="TreeGrafter"/>
</dbReference>
<evidence type="ECO:0000256" key="3">
    <source>
        <dbReference type="ARBA" id="ARBA00022475"/>
    </source>
</evidence>
<dbReference type="PANTHER" id="PTHR10110">
    <property type="entry name" value="SODIUM/HYDROGEN EXCHANGER"/>
    <property type="match status" value="1"/>
</dbReference>
<name>A0A1C4CHZ1_9BACI</name>
<evidence type="ECO:0000256" key="1">
    <source>
        <dbReference type="ARBA" id="ARBA00004651"/>
    </source>
</evidence>
<evidence type="ECO:0000256" key="2">
    <source>
        <dbReference type="ARBA" id="ARBA00022448"/>
    </source>
</evidence>
<dbReference type="GO" id="GO:0005886">
    <property type="term" value="C:plasma membrane"/>
    <property type="evidence" value="ECO:0007669"/>
    <property type="project" value="UniProtKB-SubCell"/>
</dbReference>
<evidence type="ECO:0000256" key="6">
    <source>
        <dbReference type="ARBA" id="ARBA00023053"/>
    </source>
</evidence>
<dbReference type="InterPro" id="IPR018422">
    <property type="entry name" value="Cation/H_exchanger_CPA1"/>
</dbReference>
<dbReference type="AlphaFoldDB" id="A0A1C4CHZ1"/>
<evidence type="ECO:0000256" key="8">
    <source>
        <dbReference type="ARBA" id="ARBA00023136"/>
    </source>
</evidence>
<keyword evidence="13" id="KW-1185">Reference proteome</keyword>
<evidence type="ECO:0000256" key="9">
    <source>
        <dbReference type="ARBA" id="ARBA00023201"/>
    </source>
</evidence>
<keyword evidence="7" id="KW-0406">Ion transport</keyword>
<protein>
    <submittedName>
        <fullName evidence="12">Sodium/proton antiporter, CPA1 family (TC 2.A.36)</fullName>
    </submittedName>
</protein>
<dbReference type="Pfam" id="PF00999">
    <property type="entry name" value="Na_H_Exchanger"/>
    <property type="match status" value="1"/>
</dbReference>
<feature type="domain" description="Cation/H+ exchanger transmembrane" evidence="11">
    <location>
        <begin position="14"/>
        <end position="389"/>
    </location>
</feature>
<feature type="transmembrane region" description="Helical" evidence="10">
    <location>
        <begin position="370"/>
        <end position="389"/>
    </location>
</feature>
<proteinExistence type="predicted"/>
<organism evidence="12 13">
    <name type="scientific">[Bacillus] enclensis</name>
    <dbReference type="NCBI Taxonomy" id="1402860"/>
    <lineage>
        <taxon>Bacteria</taxon>
        <taxon>Bacillati</taxon>
        <taxon>Bacillota</taxon>
        <taxon>Bacilli</taxon>
        <taxon>Bacillales</taxon>
        <taxon>Bacillaceae</taxon>
        <taxon>Rossellomorea</taxon>
    </lineage>
</organism>
<dbReference type="GO" id="GO:0015385">
    <property type="term" value="F:sodium:proton antiporter activity"/>
    <property type="evidence" value="ECO:0007669"/>
    <property type="project" value="InterPro"/>
</dbReference>
<dbReference type="InterPro" id="IPR038770">
    <property type="entry name" value="Na+/solute_symporter_sf"/>
</dbReference>
<gene>
    <name evidence="12" type="ORF">GA0061094_2989</name>
</gene>
<keyword evidence="3" id="KW-1003">Cell membrane</keyword>
<feature type="transmembrane region" description="Helical" evidence="10">
    <location>
        <begin position="339"/>
        <end position="358"/>
    </location>
</feature>